<name>A0A915INE0_ROMCU</name>
<accession>A0A915INE0</accession>
<dbReference type="WBParaSite" id="nRc.2.0.1.t15497-RA">
    <property type="protein sequence ID" value="nRc.2.0.1.t15497-RA"/>
    <property type="gene ID" value="nRc.2.0.1.g15497"/>
</dbReference>
<dbReference type="AlphaFoldDB" id="A0A915INE0"/>
<reference evidence="2" key="1">
    <citation type="submission" date="2022-11" db="UniProtKB">
        <authorList>
            <consortium name="WormBaseParasite"/>
        </authorList>
    </citation>
    <scope>IDENTIFICATION</scope>
</reference>
<proteinExistence type="predicted"/>
<evidence type="ECO:0000313" key="2">
    <source>
        <dbReference type="WBParaSite" id="nRc.2.0.1.t15497-RA"/>
    </source>
</evidence>
<evidence type="ECO:0000313" key="1">
    <source>
        <dbReference type="Proteomes" id="UP000887565"/>
    </source>
</evidence>
<keyword evidence="1" id="KW-1185">Reference proteome</keyword>
<sequence length="190" mass="21507">MDKVILIAGLRGEEVCIEQCYTMQIPMGDPNQTMEIDEGYFTSCYNYDVPRCDVATLKPITQHQVLLFALISRALRPTFLAICYVLRRDPIAFIDNIDATSVNNPVTDDLHSDITILTTLIPVNECLNDSCWSNLKYADASLLCHDLTKDLASRVNFFGDDILVKTNVKRSEPGLKLKQLHQTFIMPLYT</sequence>
<organism evidence="1 2">
    <name type="scientific">Romanomermis culicivorax</name>
    <name type="common">Nematode worm</name>
    <dbReference type="NCBI Taxonomy" id="13658"/>
    <lineage>
        <taxon>Eukaryota</taxon>
        <taxon>Metazoa</taxon>
        <taxon>Ecdysozoa</taxon>
        <taxon>Nematoda</taxon>
        <taxon>Enoplea</taxon>
        <taxon>Dorylaimia</taxon>
        <taxon>Mermithida</taxon>
        <taxon>Mermithoidea</taxon>
        <taxon>Mermithidae</taxon>
        <taxon>Romanomermis</taxon>
    </lineage>
</organism>
<protein>
    <submittedName>
        <fullName evidence="2">Uncharacterized protein</fullName>
    </submittedName>
</protein>
<dbReference type="Proteomes" id="UP000887565">
    <property type="component" value="Unplaced"/>
</dbReference>